<evidence type="ECO:0000313" key="3">
    <source>
        <dbReference type="Proteomes" id="UP001519503"/>
    </source>
</evidence>
<feature type="transmembrane region" description="Helical" evidence="1">
    <location>
        <begin position="132"/>
        <end position="149"/>
    </location>
</feature>
<keyword evidence="3" id="KW-1185">Reference proteome</keyword>
<reference evidence="2 3" key="1">
    <citation type="submission" date="2020-02" db="EMBL/GenBank/DDBJ databases">
        <title>Fructobacillus sp. isolated from paper mulberry of Taiwan.</title>
        <authorList>
            <person name="Lin S.-T."/>
        </authorList>
    </citation>
    <scope>NUCLEOTIDE SEQUENCE [LARGE SCALE GENOMIC DNA]</scope>
    <source>
        <strain evidence="2 3">S1-1</strain>
    </source>
</reference>
<keyword evidence="1" id="KW-0472">Membrane</keyword>
<evidence type="ECO:0000256" key="1">
    <source>
        <dbReference type="SAM" id="Phobius"/>
    </source>
</evidence>
<protein>
    <submittedName>
        <fullName evidence="2">Uncharacterized protein</fullName>
    </submittedName>
</protein>
<dbReference type="Proteomes" id="UP001519503">
    <property type="component" value="Unassembled WGS sequence"/>
</dbReference>
<sequence>MLRFNSSVLTLLDAFSSIIIQTVASSKLGILLQPSYFLKSFWVAWVCLIIWALFLRALNFKVGFWWTLASSSVLIIVSWGWSLLTFFYWDNGPVMLQMMPPVANVLWAFLLFQIQQIMVVRLPLAHWFKKTLGVLLVIFWLFLTAASIVDHDLSTTTLVGAALFAYVFFRLAAGLYIHNGKRWQQFFGVDGKI</sequence>
<feature type="transmembrane region" description="Helical" evidence="1">
    <location>
        <begin position="65"/>
        <end position="89"/>
    </location>
</feature>
<proteinExistence type="predicted"/>
<dbReference type="EMBL" id="JAAMFL010000001">
    <property type="protein sequence ID" value="MBS9336910.1"/>
    <property type="molecule type" value="Genomic_DNA"/>
</dbReference>
<name>A0ABS5QUP4_9LACO</name>
<comment type="caution">
    <text evidence="2">The sequence shown here is derived from an EMBL/GenBank/DDBJ whole genome shotgun (WGS) entry which is preliminary data.</text>
</comment>
<feature type="transmembrane region" description="Helical" evidence="1">
    <location>
        <begin position="155"/>
        <end position="177"/>
    </location>
</feature>
<accession>A0ABS5QUP4</accession>
<keyword evidence="1" id="KW-1133">Transmembrane helix</keyword>
<feature type="transmembrane region" description="Helical" evidence="1">
    <location>
        <begin position="41"/>
        <end position="58"/>
    </location>
</feature>
<dbReference type="RefSeq" id="WP_213820340.1">
    <property type="nucleotide sequence ID" value="NZ_JAAMFL010000001.1"/>
</dbReference>
<keyword evidence="1" id="KW-0812">Transmembrane</keyword>
<organism evidence="2 3">
    <name type="scientific">Fructobacillus parabroussonetiae</name>
    <dbReference type="NCBI Taxonomy" id="2713174"/>
    <lineage>
        <taxon>Bacteria</taxon>
        <taxon>Bacillati</taxon>
        <taxon>Bacillota</taxon>
        <taxon>Bacilli</taxon>
        <taxon>Lactobacillales</taxon>
        <taxon>Lactobacillaceae</taxon>
        <taxon>Fructobacillus</taxon>
    </lineage>
</organism>
<gene>
    <name evidence="2" type="ORF">G6R30_00285</name>
</gene>
<evidence type="ECO:0000313" key="2">
    <source>
        <dbReference type="EMBL" id="MBS9336910.1"/>
    </source>
</evidence>